<organism evidence="1 2">
    <name type="scientific">Kitasatospora acidiphila</name>
    <dbReference type="NCBI Taxonomy" id="2567942"/>
    <lineage>
        <taxon>Bacteria</taxon>
        <taxon>Bacillati</taxon>
        <taxon>Actinomycetota</taxon>
        <taxon>Actinomycetes</taxon>
        <taxon>Kitasatosporales</taxon>
        <taxon>Streptomycetaceae</taxon>
        <taxon>Kitasatospora</taxon>
    </lineage>
</organism>
<name>A0A540WD77_9ACTN</name>
<dbReference type="EMBL" id="VIGB01000003">
    <property type="protein sequence ID" value="TQF06847.1"/>
    <property type="molecule type" value="Genomic_DNA"/>
</dbReference>
<dbReference type="AlphaFoldDB" id="A0A540WD77"/>
<reference evidence="1 2" key="1">
    <citation type="submission" date="2019-06" db="EMBL/GenBank/DDBJ databases">
        <title>Description of Kitasatospora acidophila sp. nov. isolated from pine grove soil, and reclassification of Streptomyces novaecaesareae to Kitasatospora novaeceasareae comb. nov.</title>
        <authorList>
            <person name="Kim M.J."/>
        </authorList>
    </citation>
    <scope>NUCLEOTIDE SEQUENCE [LARGE SCALE GENOMIC DNA]</scope>
    <source>
        <strain evidence="1 2">MMS16-CNU292</strain>
    </source>
</reference>
<keyword evidence="2" id="KW-1185">Reference proteome</keyword>
<evidence type="ECO:0000313" key="2">
    <source>
        <dbReference type="Proteomes" id="UP000319103"/>
    </source>
</evidence>
<accession>A0A540WD77</accession>
<protein>
    <submittedName>
        <fullName evidence="1">Uncharacterized protein</fullName>
    </submittedName>
</protein>
<sequence length="582" mass="61895">MDGSIRSLTCDYLARGVEPAAAAAHLDQLARLELPGILSTLLDSVYGDDPTVYVIRQVHAEFALRADAPTAARHWAEALARAIVTAVAAEASADGNVIRFADQAEYLAAYLVEHLGGTAAQHWYFHPFAAWHAEPTGSAARALLATQPPVPVLAALHRQAMLPALLATLPDAAIRELAADTARPPAPTDDVSGLWPLLTTAVAIADAWGLWTGVPLAALDVARLYRSRAVPDWRSSTALTLVVVDVLRRLAARGDLRTPTAPPPAELADRFDWLETDLLLPGLTAASPKPAGRREAAARQALADVLAASPELRAAVRVAGPGPRAALLLRAALVAEHPEWADDGFVVAVLAEVQDRWAAGQADPVLAQLAGLAGHFDADVEDSPCAGILLLLRAVTELRVPAVLARAGLADFLPEILLAVAGRLTGADSAEPAVRAFAGRPTQVRRGWRQVHHLASLRSELQVQAAAQRLPDPAELTALADTDLPDGKLGRPKADAVIGLLAGAVLRTWSRWLGQFSESSGSYLLAHFVRRRGRLHWTAEELVVELEPGPLDVVVSMAGYDRPLEAVPWLGGRTVRYRMGAS</sequence>
<gene>
    <name evidence="1" type="ORF">E6W39_37490</name>
</gene>
<dbReference type="RefSeq" id="WP_141637254.1">
    <property type="nucleotide sequence ID" value="NZ_VIGB01000003.1"/>
</dbReference>
<evidence type="ECO:0000313" key="1">
    <source>
        <dbReference type="EMBL" id="TQF06847.1"/>
    </source>
</evidence>
<dbReference type="OrthoDB" id="8960477at2"/>
<proteinExistence type="predicted"/>
<comment type="caution">
    <text evidence="1">The sequence shown here is derived from an EMBL/GenBank/DDBJ whole genome shotgun (WGS) entry which is preliminary data.</text>
</comment>
<dbReference type="Proteomes" id="UP000319103">
    <property type="component" value="Unassembled WGS sequence"/>
</dbReference>